<dbReference type="InterPro" id="IPR029045">
    <property type="entry name" value="ClpP/crotonase-like_dom_sf"/>
</dbReference>
<keyword evidence="6" id="KW-1185">Reference proteome</keyword>
<dbReference type="EC" id="3.1.2.4" evidence="2"/>
<dbReference type="AlphaFoldDB" id="A0A1I6IMG4"/>
<dbReference type="OrthoDB" id="9790967at2"/>
<evidence type="ECO:0000313" key="5">
    <source>
        <dbReference type="EMBL" id="SFR67851.1"/>
    </source>
</evidence>
<evidence type="ECO:0000259" key="4">
    <source>
        <dbReference type="Pfam" id="PF16113"/>
    </source>
</evidence>
<feature type="domain" description="Enoyl-CoA hydratase/isomerase" evidence="4">
    <location>
        <begin position="17"/>
        <end position="345"/>
    </location>
</feature>
<dbReference type="SUPFAM" id="SSF52096">
    <property type="entry name" value="ClpP/crotonase"/>
    <property type="match status" value="1"/>
</dbReference>
<evidence type="ECO:0000313" key="6">
    <source>
        <dbReference type="Proteomes" id="UP000198644"/>
    </source>
</evidence>
<dbReference type="GO" id="GO:0005829">
    <property type="term" value="C:cytosol"/>
    <property type="evidence" value="ECO:0007669"/>
    <property type="project" value="TreeGrafter"/>
</dbReference>
<dbReference type="Gene3D" id="3.90.226.10">
    <property type="entry name" value="2-enoyl-CoA Hydratase, Chain A, domain 1"/>
    <property type="match status" value="1"/>
</dbReference>
<dbReference type="PANTHER" id="PTHR43176">
    <property type="entry name" value="3-HYDROXYISOBUTYRYL-COA HYDROLASE-RELATED"/>
    <property type="match status" value="1"/>
</dbReference>
<evidence type="ECO:0000256" key="3">
    <source>
        <dbReference type="ARBA" id="ARBA00022801"/>
    </source>
</evidence>
<dbReference type="EMBL" id="FOYW01000001">
    <property type="protein sequence ID" value="SFR67851.1"/>
    <property type="molecule type" value="Genomic_DNA"/>
</dbReference>
<dbReference type="CDD" id="cd06558">
    <property type="entry name" value="crotonase-like"/>
    <property type="match status" value="1"/>
</dbReference>
<accession>A0A1I6IMG4</accession>
<evidence type="ECO:0000256" key="1">
    <source>
        <dbReference type="ARBA" id="ARBA00001709"/>
    </source>
</evidence>
<dbReference type="InterPro" id="IPR032259">
    <property type="entry name" value="HIBYL-CoA-H"/>
</dbReference>
<dbReference type="STRING" id="650891.SAMN05216203_2476"/>
<dbReference type="PANTHER" id="PTHR43176:SF3">
    <property type="entry name" value="3-HYDROXYISOBUTYRYL-COA HYDROLASE, MITOCHONDRIAL"/>
    <property type="match status" value="1"/>
</dbReference>
<organism evidence="5 6">
    <name type="scientific">Marinobacter daqiaonensis</name>
    <dbReference type="NCBI Taxonomy" id="650891"/>
    <lineage>
        <taxon>Bacteria</taxon>
        <taxon>Pseudomonadati</taxon>
        <taxon>Pseudomonadota</taxon>
        <taxon>Gammaproteobacteria</taxon>
        <taxon>Pseudomonadales</taxon>
        <taxon>Marinobacteraceae</taxon>
        <taxon>Marinobacter</taxon>
    </lineage>
</organism>
<comment type="catalytic activity">
    <reaction evidence="1">
        <text>3-hydroxy-2-methylpropanoyl-CoA + H2O = 3-hydroxy-2-methylpropanoate + CoA + H(+)</text>
        <dbReference type="Rhea" id="RHEA:20888"/>
        <dbReference type="ChEBI" id="CHEBI:11805"/>
        <dbReference type="ChEBI" id="CHEBI:15377"/>
        <dbReference type="ChEBI" id="CHEBI:15378"/>
        <dbReference type="ChEBI" id="CHEBI:57287"/>
        <dbReference type="ChEBI" id="CHEBI:57340"/>
        <dbReference type="EC" id="3.1.2.4"/>
    </reaction>
</comment>
<dbReference type="NCBIfam" id="NF004127">
    <property type="entry name" value="PRK05617.1"/>
    <property type="match status" value="1"/>
</dbReference>
<name>A0A1I6IMG4_9GAMM</name>
<keyword evidence="3" id="KW-0378">Hydrolase</keyword>
<dbReference type="InterPro" id="IPR045004">
    <property type="entry name" value="ECH_dom"/>
</dbReference>
<dbReference type="GO" id="GO:0006574">
    <property type="term" value="P:L-valine catabolic process"/>
    <property type="evidence" value="ECO:0007669"/>
    <property type="project" value="TreeGrafter"/>
</dbReference>
<dbReference type="Pfam" id="PF16113">
    <property type="entry name" value="ECH_2"/>
    <property type="match status" value="1"/>
</dbReference>
<dbReference type="RefSeq" id="WP_092012858.1">
    <property type="nucleotide sequence ID" value="NZ_FOYW01000001.1"/>
</dbReference>
<proteinExistence type="predicted"/>
<sequence length="350" mass="38410">MSENDSEVIVEVRGRYGCLTLNRPSGLNALTLGMVQTLHRQLDDWAGDDAIDAVLIQGAGEKAFCAGGDIRALYDSYHNGDTLHRVFFEEEYALDQAIHDYPKPVIALMNGFVMGGGMGLAQGASVRIVSEKARLAMPETGIGYFPDVGATYFLGRLPGRLGEYLGLTGKQLGPADAIHAGLADLYLPPEHVDGFVDTLVDIDGRTDDALRAGLAMMTGEPGEAGLERLRPAIDEHFAKESLRAIRDSLEAEQRPQYREWAAETLKAIEGRSPLGMAVALELVRRGRRLTLSEAFALELKLDYQWFDHGDMVEGIRALIVDKDKSPRWQPATIDDLEPKHVSVFFDDAGR</sequence>
<dbReference type="Proteomes" id="UP000198644">
    <property type="component" value="Unassembled WGS sequence"/>
</dbReference>
<reference evidence="5 6" key="1">
    <citation type="submission" date="2016-10" db="EMBL/GenBank/DDBJ databases">
        <authorList>
            <person name="de Groot N.N."/>
        </authorList>
    </citation>
    <scope>NUCLEOTIDE SEQUENCE [LARGE SCALE GENOMIC DNA]</scope>
    <source>
        <strain evidence="5 6">CGMCC 1.9167</strain>
    </source>
</reference>
<evidence type="ECO:0000256" key="2">
    <source>
        <dbReference type="ARBA" id="ARBA00011915"/>
    </source>
</evidence>
<dbReference type="GO" id="GO:0003860">
    <property type="term" value="F:3-hydroxyisobutyryl-CoA hydrolase activity"/>
    <property type="evidence" value="ECO:0007669"/>
    <property type="project" value="UniProtKB-EC"/>
</dbReference>
<protein>
    <recommendedName>
        <fullName evidence="2">3-hydroxyisobutyryl-CoA hydrolase</fullName>
        <ecNumber evidence="2">3.1.2.4</ecNumber>
    </recommendedName>
</protein>
<gene>
    <name evidence="5" type="ORF">SAMN05216203_2476</name>
</gene>